<name>A0ACB9RYU5_9MYRT</name>
<gene>
    <name evidence="1" type="ORF">MLD38_009828</name>
</gene>
<comment type="caution">
    <text evidence="1">The sequence shown here is derived from an EMBL/GenBank/DDBJ whole genome shotgun (WGS) entry which is preliminary data.</text>
</comment>
<reference evidence="2" key="1">
    <citation type="journal article" date="2023" name="Front. Plant Sci.">
        <title>Chromosomal-level genome assembly of Melastoma candidum provides insights into trichome evolution.</title>
        <authorList>
            <person name="Zhong Y."/>
            <person name="Wu W."/>
            <person name="Sun C."/>
            <person name="Zou P."/>
            <person name="Liu Y."/>
            <person name="Dai S."/>
            <person name="Zhou R."/>
        </authorList>
    </citation>
    <scope>NUCLEOTIDE SEQUENCE [LARGE SCALE GENOMIC DNA]</scope>
</reference>
<dbReference type="Proteomes" id="UP001057402">
    <property type="component" value="Chromosome 3"/>
</dbReference>
<accession>A0ACB9RYU5</accession>
<dbReference type="EMBL" id="CM042882">
    <property type="protein sequence ID" value="KAI4384059.1"/>
    <property type="molecule type" value="Genomic_DNA"/>
</dbReference>
<protein>
    <submittedName>
        <fullName evidence="1">Uncharacterized protein</fullName>
    </submittedName>
</protein>
<evidence type="ECO:0000313" key="2">
    <source>
        <dbReference type="Proteomes" id="UP001057402"/>
    </source>
</evidence>
<evidence type="ECO:0000313" key="1">
    <source>
        <dbReference type="EMBL" id="KAI4384059.1"/>
    </source>
</evidence>
<organism evidence="1 2">
    <name type="scientific">Melastoma candidum</name>
    <dbReference type="NCBI Taxonomy" id="119954"/>
    <lineage>
        <taxon>Eukaryota</taxon>
        <taxon>Viridiplantae</taxon>
        <taxon>Streptophyta</taxon>
        <taxon>Embryophyta</taxon>
        <taxon>Tracheophyta</taxon>
        <taxon>Spermatophyta</taxon>
        <taxon>Magnoliopsida</taxon>
        <taxon>eudicotyledons</taxon>
        <taxon>Gunneridae</taxon>
        <taxon>Pentapetalae</taxon>
        <taxon>rosids</taxon>
        <taxon>malvids</taxon>
        <taxon>Myrtales</taxon>
        <taxon>Melastomataceae</taxon>
        <taxon>Melastomatoideae</taxon>
        <taxon>Melastomateae</taxon>
        <taxon>Melastoma</taxon>
    </lineage>
</organism>
<sequence>MVALSLASLFRLRKSNKEKKGVVGDSFRHFLLKVSYNDLFNASNGFSKQNLVGSGAFGCVYKAMLETDEKTVAVKVLNLQQKGALKSFISECEALQNIRHRNLVKVLTACLSMDPQGNEFKALVYALMENGSLDSWLHPQIEEVRPARQLSFLQRLNIAVDVASAMEYLHHLCPTSLAHCNLKPSNVLLDGEMTAHLSDFGFARLLFNFGEDVISTMSSFHRQRNKWIHSSRYIIIKYRFTCIFSR</sequence>
<proteinExistence type="predicted"/>
<keyword evidence="2" id="KW-1185">Reference proteome</keyword>